<organism evidence="1 3">
    <name type="scientific">Medicago truncatula</name>
    <name type="common">Barrel medic</name>
    <name type="synonym">Medicago tribuloides</name>
    <dbReference type="NCBI Taxonomy" id="3880"/>
    <lineage>
        <taxon>Eukaryota</taxon>
        <taxon>Viridiplantae</taxon>
        <taxon>Streptophyta</taxon>
        <taxon>Embryophyta</taxon>
        <taxon>Tracheophyta</taxon>
        <taxon>Spermatophyta</taxon>
        <taxon>Magnoliopsida</taxon>
        <taxon>eudicotyledons</taxon>
        <taxon>Gunneridae</taxon>
        <taxon>Pentapetalae</taxon>
        <taxon>rosids</taxon>
        <taxon>fabids</taxon>
        <taxon>Fabales</taxon>
        <taxon>Fabaceae</taxon>
        <taxon>Papilionoideae</taxon>
        <taxon>50 kb inversion clade</taxon>
        <taxon>NPAAA clade</taxon>
        <taxon>Hologalegina</taxon>
        <taxon>IRL clade</taxon>
        <taxon>Trifolieae</taxon>
        <taxon>Medicago</taxon>
    </lineage>
</organism>
<gene>
    <name evidence="1" type="ordered locus">MTR_7g093070</name>
</gene>
<proteinExistence type="predicted"/>
<dbReference type="EnsemblPlants" id="AES81467">
    <property type="protein sequence ID" value="AES81467"/>
    <property type="gene ID" value="MTR_7g093070"/>
</dbReference>
<evidence type="ECO:0000313" key="2">
    <source>
        <dbReference type="EnsemblPlants" id="AES81467"/>
    </source>
</evidence>
<evidence type="ECO:0000313" key="3">
    <source>
        <dbReference type="Proteomes" id="UP000002051"/>
    </source>
</evidence>
<dbReference type="AlphaFoldDB" id="G7KVC5"/>
<dbReference type="SUPFAM" id="SSF158639">
    <property type="entry name" value="ENT-like"/>
    <property type="match status" value="1"/>
</dbReference>
<dbReference type="Proteomes" id="UP000002051">
    <property type="component" value="Unassembled WGS sequence"/>
</dbReference>
<sequence length="154" mass="17644">MIKSIYNKAESDETEKEAYASVIRAFLYRTNNFTQEENEHKELLQEVNNDAILYHSSKSPSPTVPDQPLAGFLSSVKSVEDHSVQVEPAKAATLDILIGKKLRIKWSELAEITDYDPGEHKVVYDDNKPTEFFQWIDLKKVIPCFVEYSKPATY</sequence>
<evidence type="ECO:0000313" key="1">
    <source>
        <dbReference type="EMBL" id="AES81467.1"/>
    </source>
</evidence>
<accession>G7KVC5</accession>
<reference evidence="1 3" key="2">
    <citation type="journal article" date="2014" name="BMC Genomics">
        <title>An improved genome release (version Mt4.0) for the model legume Medicago truncatula.</title>
        <authorList>
            <person name="Tang H."/>
            <person name="Krishnakumar V."/>
            <person name="Bidwell S."/>
            <person name="Rosen B."/>
            <person name="Chan A."/>
            <person name="Zhou S."/>
            <person name="Gentzbittel L."/>
            <person name="Childs K.L."/>
            <person name="Yandell M."/>
            <person name="Gundlach H."/>
            <person name="Mayer K.F."/>
            <person name="Schwartz D.C."/>
            <person name="Town C.D."/>
        </authorList>
    </citation>
    <scope>GENOME REANNOTATION</scope>
    <source>
        <strain evidence="2 3">cv. Jemalong A17</strain>
    </source>
</reference>
<dbReference type="EMBL" id="CM001223">
    <property type="protein sequence ID" value="AES81467.1"/>
    <property type="molecule type" value="Genomic_DNA"/>
</dbReference>
<keyword evidence="3" id="KW-1185">Reference proteome</keyword>
<name>G7KVC5_MEDTR</name>
<dbReference type="PaxDb" id="3880-AES81467"/>
<protein>
    <submittedName>
        <fullName evidence="1 2">Uncharacterized protein</fullName>
    </submittedName>
</protein>
<dbReference type="HOGENOM" id="CLU_1706938_0_0_1"/>
<reference evidence="1 3" key="1">
    <citation type="journal article" date="2011" name="Nature">
        <title>The Medicago genome provides insight into the evolution of rhizobial symbioses.</title>
        <authorList>
            <person name="Young N.D."/>
            <person name="Debelle F."/>
            <person name="Oldroyd G.E."/>
            <person name="Geurts R."/>
            <person name="Cannon S.B."/>
            <person name="Udvardi M.K."/>
            <person name="Benedito V.A."/>
            <person name="Mayer K.F."/>
            <person name="Gouzy J."/>
            <person name="Schoof H."/>
            <person name="Van de Peer Y."/>
            <person name="Proost S."/>
            <person name="Cook D.R."/>
            <person name="Meyers B.C."/>
            <person name="Spannagl M."/>
            <person name="Cheung F."/>
            <person name="De Mita S."/>
            <person name="Krishnakumar V."/>
            <person name="Gundlach H."/>
            <person name="Zhou S."/>
            <person name="Mudge J."/>
            <person name="Bharti A.K."/>
            <person name="Murray J.D."/>
            <person name="Naoumkina M.A."/>
            <person name="Rosen B."/>
            <person name="Silverstein K.A."/>
            <person name="Tang H."/>
            <person name="Rombauts S."/>
            <person name="Zhao P.X."/>
            <person name="Zhou P."/>
            <person name="Barbe V."/>
            <person name="Bardou P."/>
            <person name="Bechner M."/>
            <person name="Bellec A."/>
            <person name="Berger A."/>
            <person name="Berges H."/>
            <person name="Bidwell S."/>
            <person name="Bisseling T."/>
            <person name="Choisne N."/>
            <person name="Couloux A."/>
            <person name="Denny R."/>
            <person name="Deshpande S."/>
            <person name="Dai X."/>
            <person name="Doyle J.J."/>
            <person name="Dudez A.M."/>
            <person name="Farmer A.D."/>
            <person name="Fouteau S."/>
            <person name="Franken C."/>
            <person name="Gibelin C."/>
            <person name="Gish J."/>
            <person name="Goldstein S."/>
            <person name="Gonzalez A.J."/>
            <person name="Green P.J."/>
            <person name="Hallab A."/>
            <person name="Hartog M."/>
            <person name="Hua A."/>
            <person name="Humphray S.J."/>
            <person name="Jeong D.H."/>
            <person name="Jing Y."/>
            <person name="Jocker A."/>
            <person name="Kenton S.M."/>
            <person name="Kim D.J."/>
            <person name="Klee K."/>
            <person name="Lai H."/>
            <person name="Lang C."/>
            <person name="Lin S."/>
            <person name="Macmil S.L."/>
            <person name="Magdelenat G."/>
            <person name="Matthews L."/>
            <person name="McCorrison J."/>
            <person name="Monaghan E.L."/>
            <person name="Mun J.H."/>
            <person name="Najar F.Z."/>
            <person name="Nicholson C."/>
            <person name="Noirot C."/>
            <person name="O'Bleness M."/>
            <person name="Paule C.R."/>
            <person name="Poulain J."/>
            <person name="Prion F."/>
            <person name="Qin B."/>
            <person name="Qu C."/>
            <person name="Retzel E.F."/>
            <person name="Riddle C."/>
            <person name="Sallet E."/>
            <person name="Samain S."/>
            <person name="Samson N."/>
            <person name="Sanders I."/>
            <person name="Saurat O."/>
            <person name="Scarpelli C."/>
            <person name="Schiex T."/>
            <person name="Segurens B."/>
            <person name="Severin A.J."/>
            <person name="Sherrier D.J."/>
            <person name="Shi R."/>
            <person name="Sims S."/>
            <person name="Singer S.R."/>
            <person name="Sinharoy S."/>
            <person name="Sterck L."/>
            <person name="Viollet A."/>
            <person name="Wang B.B."/>
            <person name="Wang K."/>
            <person name="Wang M."/>
            <person name="Wang X."/>
            <person name="Warfsmann J."/>
            <person name="Weissenbach J."/>
            <person name="White D.D."/>
            <person name="White J.D."/>
            <person name="Wiley G.B."/>
            <person name="Wincker P."/>
            <person name="Xing Y."/>
            <person name="Yang L."/>
            <person name="Yao Z."/>
            <person name="Ying F."/>
            <person name="Zhai J."/>
            <person name="Zhou L."/>
            <person name="Zuber A."/>
            <person name="Denarie J."/>
            <person name="Dixon R.A."/>
            <person name="May G.D."/>
            <person name="Schwartz D.C."/>
            <person name="Rogers J."/>
            <person name="Quetier F."/>
            <person name="Town C.D."/>
            <person name="Roe B.A."/>
        </authorList>
    </citation>
    <scope>NUCLEOTIDE SEQUENCE [LARGE SCALE GENOMIC DNA]</scope>
    <source>
        <strain evidence="1">A17</strain>
        <strain evidence="2 3">cv. Jemalong A17</strain>
    </source>
</reference>
<reference evidence="2" key="3">
    <citation type="submission" date="2015-04" db="UniProtKB">
        <authorList>
            <consortium name="EnsemblPlants"/>
        </authorList>
    </citation>
    <scope>IDENTIFICATION</scope>
    <source>
        <strain evidence="2">cv. Jemalong A17</strain>
    </source>
</reference>
<dbReference type="STRING" id="3880.G7KVC5"/>
<dbReference type="InterPro" id="IPR036142">
    <property type="entry name" value="ENT_dom-like_sf"/>
</dbReference>